<keyword evidence="2" id="KW-1185">Reference proteome</keyword>
<gene>
    <name evidence="1" type="ORF">MEUPH1_LOCUS10656</name>
</gene>
<proteinExistence type="predicted"/>
<sequence>MKNFSFINYLYFLQYSYMLNLHYYATNVLQHIQVVAHHFSCCGRCGIKQFLVLKKIIDDLCVKIIEKVEAEERITRDCLSSLEGIQNDIPADKYEGCRISSLDVKLGHYVNNSIPKLDIKRDYYDQLPVLISIFFFFVRDIDQ</sequence>
<name>A0AAV0WFX5_9HEMI</name>
<dbReference type="EMBL" id="CARXXK010000002">
    <property type="protein sequence ID" value="CAI6354697.1"/>
    <property type="molecule type" value="Genomic_DNA"/>
</dbReference>
<dbReference type="AlphaFoldDB" id="A0AAV0WFX5"/>
<organism evidence="1 2">
    <name type="scientific">Macrosiphum euphorbiae</name>
    <name type="common">potato aphid</name>
    <dbReference type="NCBI Taxonomy" id="13131"/>
    <lineage>
        <taxon>Eukaryota</taxon>
        <taxon>Metazoa</taxon>
        <taxon>Ecdysozoa</taxon>
        <taxon>Arthropoda</taxon>
        <taxon>Hexapoda</taxon>
        <taxon>Insecta</taxon>
        <taxon>Pterygota</taxon>
        <taxon>Neoptera</taxon>
        <taxon>Paraneoptera</taxon>
        <taxon>Hemiptera</taxon>
        <taxon>Sternorrhyncha</taxon>
        <taxon>Aphidomorpha</taxon>
        <taxon>Aphidoidea</taxon>
        <taxon>Aphididae</taxon>
        <taxon>Macrosiphini</taxon>
        <taxon>Macrosiphum</taxon>
    </lineage>
</organism>
<evidence type="ECO:0000313" key="2">
    <source>
        <dbReference type="Proteomes" id="UP001160148"/>
    </source>
</evidence>
<evidence type="ECO:0000313" key="1">
    <source>
        <dbReference type="EMBL" id="CAI6354697.1"/>
    </source>
</evidence>
<protein>
    <submittedName>
        <fullName evidence="1">Uncharacterized protein</fullName>
    </submittedName>
</protein>
<reference evidence="1 2" key="1">
    <citation type="submission" date="2023-01" db="EMBL/GenBank/DDBJ databases">
        <authorList>
            <person name="Whitehead M."/>
        </authorList>
    </citation>
    <scope>NUCLEOTIDE SEQUENCE [LARGE SCALE GENOMIC DNA]</scope>
</reference>
<accession>A0AAV0WFX5</accession>
<dbReference type="Proteomes" id="UP001160148">
    <property type="component" value="Unassembled WGS sequence"/>
</dbReference>
<comment type="caution">
    <text evidence="1">The sequence shown here is derived from an EMBL/GenBank/DDBJ whole genome shotgun (WGS) entry which is preliminary data.</text>
</comment>